<dbReference type="Pfam" id="PF07367">
    <property type="entry name" value="FB_lectin"/>
    <property type="match status" value="1"/>
</dbReference>
<proteinExistence type="predicted"/>
<sequence>MSYTIHLRLINDTSDSLQLVEQTCWFGHGTRWSQIDSTGVYVLSMNNSGSSGMLRFQTSKGGDYFAVAVGVHNYKRWCDIQVDTADDAPLTKLHPKYYDEKDAKYKALWAQASEFEAKAKSGKTVRIKFYQAEGNVLRATVEYV</sequence>
<dbReference type="Proteomes" id="UP001285908">
    <property type="component" value="Unassembled WGS sequence"/>
</dbReference>
<dbReference type="GeneID" id="87872523"/>
<reference evidence="1 2" key="1">
    <citation type="journal article" date="2023" name="Mol. Phylogenet. Evol.">
        <title>Genome-scale phylogeny and comparative genomics of the fungal order Sordariales.</title>
        <authorList>
            <person name="Hensen N."/>
            <person name="Bonometti L."/>
            <person name="Westerberg I."/>
            <person name="Brannstrom I.O."/>
            <person name="Guillou S."/>
            <person name="Cros-Aarteil S."/>
            <person name="Calhoun S."/>
            <person name="Haridas S."/>
            <person name="Kuo A."/>
            <person name="Mondo S."/>
            <person name="Pangilinan J."/>
            <person name="Riley R."/>
            <person name="LaButti K."/>
            <person name="Andreopoulos B."/>
            <person name="Lipzen A."/>
            <person name="Chen C."/>
            <person name="Yan M."/>
            <person name="Daum C."/>
            <person name="Ng V."/>
            <person name="Clum A."/>
            <person name="Steindorff A."/>
            <person name="Ohm R.A."/>
            <person name="Martin F."/>
            <person name="Silar P."/>
            <person name="Natvig D.O."/>
            <person name="Lalanne C."/>
            <person name="Gautier V."/>
            <person name="Ament-Velasquez S.L."/>
            <person name="Kruys A."/>
            <person name="Hutchinson M.I."/>
            <person name="Powell A.J."/>
            <person name="Barry K."/>
            <person name="Miller A.N."/>
            <person name="Grigoriev I.V."/>
            <person name="Debuchy R."/>
            <person name="Gladieux P."/>
            <person name="Hiltunen Thoren M."/>
            <person name="Johannesson H."/>
        </authorList>
    </citation>
    <scope>NUCLEOTIDE SEQUENCE [LARGE SCALE GENOMIC DNA]</scope>
    <source>
        <strain evidence="1 2">FGSC 10403</strain>
    </source>
</reference>
<dbReference type="InterPro" id="IPR009960">
    <property type="entry name" value="Fruit_body_lectin_fun"/>
</dbReference>
<comment type="caution">
    <text evidence="1">The sequence shown here is derived from an EMBL/GenBank/DDBJ whole genome shotgun (WGS) entry which is preliminary data.</text>
</comment>
<evidence type="ECO:0000313" key="2">
    <source>
        <dbReference type="Proteomes" id="UP001285908"/>
    </source>
</evidence>
<protein>
    <submittedName>
        <fullName evidence="1">Fungal fruit body lectin</fullName>
    </submittedName>
</protein>
<dbReference type="RefSeq" id="XP_062693218.1">
    <property type="nucleotide sequence ID" value="XM_062834901.1"/>
</dbReference>
<dbReference type="EMBL" id="JAULSX010000004">
    <property type="protein sequence ID" value="KAK3492760.1"/>
    <property type="molecule type" value="Genomic_DNA"/>
</dbReference>
<evidence type="ECO:0000313" key="1">
    <source>
        <dbReference type="EMBL" id="KAK3492760.1"/>
    </source>
</evidence>
<dbReference type="Gene3D" id="2.60.270.20">
    <property type="entry name" value="Cytolysin/lectin"/>
    <property type="match status" value="1"/>
</dbReference>
<gene>
    <name evidence="1" type="ORF">B0T23DRAFT_316054</name>
</gene>
<accession>A0AAJ0I867</accession>
<organism evidence="1 2">
    <name type="scientific">Neurospora hispaniola</name>
    <dbReference type="NCBI Taxonomy" id="588809"/>
    <lineage>
        <taxon>Eukaryota</taxon>
        <taxon>Fungi</taxon>
        <taxon>Dikarya</taxon>
        <taxon>Ascomycota</taxon>
        <taxon>Pezizomycotina</taxon>
        <taxon>Sordariomycetes</taxon>
        <taxon>Sordariomycetidae</taxon>
        <taxon>Sordariales</taxon>
        <taxon>Sordariaceae</taxon>
        <taxon>Neurospora</taxon>
    </lineage>
</organism>
<dbReference type="AlphaFoldDB" id="A0AAJ0I867"/>
<dbReference type="InterPro" id="IPR015926">
    <property type="entry name" value="Cytolysin/lectin"/>
</dbReference>
<keyword evidence="2" id="KW-1185">Reference proteome</keyword>
<name>A0AAJ0I867_9PEZI</name>
<dbReference type="SUPFAM" id="SSF63724">
    <property type="entry name" value="Cytolysin/lectin"/>
    <property type="match status" value="1"/>
</dbReference>